<dbReference type="EMBL" id="QKKF02017351">
    <property type="protein sequence ID" value="RZF40978.1"/>
    <property type="molecule type" value="Genomic_DNA"/>
</dbReference>
<name>A0A482X653_LAOST</name>
<dbReference type="AlphaFoldDB" id="A0A482X653"/>
<comment type="caution">
    <text evidence="1">The sequence shown here is derived from an EMBL/GenBank/DDBJ whole genome shotgun (WGS) entry which is preliminary data.</text>
</comment>
<dbReference type="Proteomes" id="UP000291343">
    <property type="component" value="Unassembled WGS sequence"/>
</dbReference>
<dbReference type="OrthoDB" id="10257948at2759"/>
<sequence>MLEWRIAQSGAIEYSGDLLNPPDVRKAEKKNLLQKKTIRGRNDDDSDDSDLDF</sequence>
<accession>A0A482X653</accession>
<evidence type="ECO:0000313" key="1">
    <source>
        <dbReference type="EMBL" id="RZF40978.1"/>
    </source>
</evidence>
<keyword evidence="2" id="KW-1185">Reference proteome</keyword>
<reference evidence="1 2" key="1">
    <citation type="journal article" date="2017" name="Gigascience">
        <title>Genome sequence of the small brown planthopper, Laodelphax striatellus.</title>
        <authorList>
            <person name="Zhu J."/>
            <person name="Jiang F."/>
            <person name="Wang X."/>
            <person name="Yang P."/>
            <person name="Bao Y."/>
            <person name="Zhao W."/>
            <person name="Wang W."/>
            <person name="Lu H."/>
            <person name="Wang Q."/>
            <person name="Cui N."/>
            <person name="Li J."/>
            <person name="Chen X."/>
            <person name="Luo L."/>
            <person name="Yu J."/>
            <person name="Kang L."/>
            <person name="Cui F."/>
        </authorList>
    </citation>
    <scope>NUCLEOTIDE SEQUENCE [LARGE SCALE GENOMIC DNA]</scope>
    <source>
        <strain evidence="1">Lst14</strain>
    </source>
</reference>
<organism evidence="1 2">
    <name type="scientific">Laodelphax striatellus</name>
    <name type="common">Small brown planthopper</name>
    <name type="synonym">Delphax striatella</name>
    <dbReference type="NCBI Taxonomy" id="195883"/>
    <lineage>
        <taxon>Eukaryota</taxon>
        <taxon>Metazoa</taxon>
        <taxon>Ecdysozoa</taxon>
        <taxon>Arthropoda</taxon>
        <taxon>Hexapoda</taxon>
        <taxon>Insecta</taxon>
        <taxon>Pterygota</taxon>
        <taxon>Neoptera</taxon>
        <taxon>Paraneoptera</taxon>
        <taxon>Hemiptera</taxon>
        <taxon>Auchenorrhyncha</taxon>
        <taxon>Fulgoroidea</taxon>
        <taxon>Delphacidae</taxon>
        <taxon>Criomorphinae</taxon>
        <taxon>Laodelphax</taxon>
    </lineage>
</organism>
<dbReference type="STRING" id="195883.A0A482X653"/>
<evidence type="ECO:0000313" key="2">
    <source>
        <dbReference type="Proteomes" id="UP000291343"/>
    </source>
</evidence>
<gene>
    <name evidence="1" type="ORF">LSTR_LSTR016921</name>
</gene>
<protein>
    <submittedName>
        <fullName evidence="1">Uncharacterized protein</fullName>
    </submittedName>
</protein>
<dbReference type="InParanoid" id="A0A482X653"/>
<proteinExistence type="predicted"/>